<organism evidence="2 3">
    <name type="scientific">Mycolicibacter nonchromogenicus</name>
    <name type="common">Mycobacterium nonchromogenicum</name>
    <dbReference type="NCBI Taxonomy" id="1782"/>
    <lineage>
        <taxon>Bacteria</taxon>
        <taxon>Bacillati</taxon>
        <taxon>Actinomycetota</taxon>
        <taxon>Actinomycetes</taxon>
        <taxon>Mycobacteriales</taxon>
        <taxon>Mycobacteriaceae</taxon>
        <taxon>Mycolicibacter</taxon>
    </lineage>
</organism>
<dbReference type="InterPro" id="IPR025695">
    <property type="entry name" value="DoxX-like"/>
</dbReference>
<protein>
    <recommendedName>
        <fullName evidence="4">DoxX family protein</fullName>
    </recommendedName>
</protein>
<dbReference type="AlphaFoldDB" id="A0A1X1YWK5"/>
<dbReference type="PANTHER" id="PTHR36974">
    <property type="entry name" value="MEMBRANE PROTEIN-RELATED"/>
    <property type="match status" value="1"/>
</dbReference>
<name>A0A1X1YWK5_MYCNO</name>
<dbReference type="Proteomes" id="UP000193108">
    <property type="component" value="Unassembled WGS sequence"/>
</dbReference>
<dbReference type="EMBL" id="LQPI01000087">
    <property type="protein sequence ID" value="ORW15475.1"/>
    <property type="molecule type" value="Genomic_DNA"/>
</dbReference>
<dbReference type="GO" id="GO:0030416">
    <property type="term" value="P:methylamine metabolic process"/>
    <property type="evidence" value="ECO:0007669"/>
    <property type="project" value="InterPro"/>
</dbReference>
<keyword evidence="1" id="KW-0472">Membrane</keyword>
<reference evidence="2 3" key="1">
    <citation type="submission" date="2016-01" db="EMBL/GenBank/DDBJ databases">
        <title>The new phylogeny of the genus Mycobacterium.</title>
        <authorList>
            <person name="Tarcisio F."/>
            <person name="Conor M."/>
            <person name="Antonella G."/>
            <person name="Elisabetta G."/>
            <person name="Giulia F.S."/>
            <person name="Sara T."/>
            <person name="Anna F."/>
            <person name="Clotilde B."/>
            <person name="Roberto B."/>
            <person name="Veronica D.S."/>
            <person name="Fabio R."/>
            <person name="Monica P."/>
            <person name="Olivier J."/>
            <person name="Enrico T."/>
            <person name="Nicola S."/>
        </authorList>
    </citation>
    <scope>NUCLEOTIDE SEQUENCE [LARGE SCALE GENOMIC DNA]</scope>
    <source>
        <strain evidence="2 3">DSM 44164</strain>
    </source>
</reference>
<accession>A0A1X1YWK5</accession>
<feature type="transmembrane region" description="Helical" evidence="1">
    <location>
        <begin position="49"/>
        <end position="68"/>
    </location>
</feature>
<keyword evidence="1" id="KW-1133">Transmembrane helix</keyword>
<dbReference type="STRING" id="1782.AWC18_19940"/>
<feature type="transmembrane region" description="Helical" evidence="1">
    <location>
        <begin position="75"/>
        <end position="98"/>
    </location>
</feature>
<keyword evidence="3" id="KW-1185">Reference proteome</keyword>
<dbReference type="RefSeq" id="WP_085139873.1">
    <property type="nucleotide sequence ID" value="NZ_LQPI01000087.1"/>
</dbReference>
<gene>
    <name evidence="2" type="ORF">AWC18_19940</name>
</gene>
<dbReference type="Pfam" id="PF13781">
    <property type="entry name" value="DoxX_3"/>
    <property type="match status" value="1"/>
</dbReference>
<keyword evidence="1" id="KW-0812">Transmembrane</keyword>
<evidence type="ECO:0000256" key="1">
    <source>
        <dbReference type="SAM" id="Phobius"/>
    </source>
</evidence>
<comment type="caution">
    <text evidence="2">The sequence shown here is derived from an EMBL/GenBank/DDBJ whole genome shotgun (WGS) entry which is preliminary data.</text>
</comment>
<dbReference type="GO" id="GO:0016020">
    <property type="term" value="C:membrane"/>
    <property type="evidence" value="ECO:0007669"/>
    <property type="project" value="UniProtKB-SubCell"/>
</dbReference>
<evidence type="ECO:0000313" key="3">
    <source>
        <dbReference type="Proteomes" id="UP000193108"/>
    </source>
</evidence>
<evidence type="ECO:0000313" key="2">
    <source>
        <dbReference type="EMBL" id="ORW15475.1"/>
    </source>
</evidence>
<sequence length="128" mass="13289">MSSAPSGQSSAVKAARGLAGLLLGAGAGHFVLPAPFDAIVPPELPGSARTYTYVSGVAELVIGALLLVPRTRRKAALAAAALFVAVYPANVHSVRLFWAKPWLRAGAIARLPLQIPMIIAALRVWRAG</sequence>
<evidence type="ECO:0008006" key="4">
    <source>
        <dbReference type="Google" id="ProtNLM"/>
    </source>
</evidence>
<proteinExistence type="predicted"/>
<dbReference type="PANTHER" id="PTHR36974:SF1">
    <property type="entry name" value="DOXX FAMILY MEMBRANE PROTEIN"/>
    <property type="match status" value="1"/>
</dbReference>
<feature type="transmembrane region" description="Helical" evidence="1">
    <location>
        <begin position="104"/>
        <end position="125"/>
    </location>
</feature>